<dbReference type="Pfam" id="PF00196">
    <property type="entry name" value="GerE"/>
    <property type="match status" value="1"/>
</dbReference>
<proteinExistence type="predicted"/>
<dbReference type="AlphaFoldDB" id="A0AA49JYU0"/>
<dbReference type="PANTHER" id="PTHR44688:SF16">
    <property type="entry name" value="DNA-BINDING TRANSCRIPTIONAL ACTIVATOR DEVR_DOSR"/>
    <property type="match status" value="1"/>
</dbReference>
<keyword evidence="1" id="KW-0805">Transcription regulation</keyword>
<evidence type="ECO:0000256" key="1">
    <source>
        <dbReference type="ARBA" id="ARBA00023015"/>
    </source>
</evidence>
<evidence type="ECO:0000256" key="2">
    <source>
        <dbReference type="ARBA" id="ARBA00023125"/>
    </source>
</evidence>
<dbReference type="SUPFAM" id="SSF46894">
    <property type="entry name" value="C-terminal effector domain of the bipartite response regulators"/>
    <property type="match status" value="1"/>
</dbReference>
<dbReference type="InterPro" id="IPR036388">
    <property type="entry name" value="WH-like_DNA-bd_sf"/>
</dbReference>
<evidence type="ECO:0000256" key="4">
    <source>
        <dbReference type="SAM" id="Phobius"/>
    </source>
</evidence>
<protein>
    <submittedName>
        <fullName evidence="7">LuxR C-terminal-related transcriptional regulator</fullName>
    </submittedName>
</protein>
<evidence type="ECO:0000313" key="6">
    <source>
        <dbReference type="EMBL" id="WKW11662.1"/>
    </source>
</evidence>
<keyword evidence="3" id="KW-0804">Transcription</keyword>
<feature type="domain" description="HTH luxR-type" evidence="5">
    <location>
        <begin position="95"/>
        <end position="152"/>
    </location>
</feature>
<dbReference type="GO" id="GO:0006355">
    <property type="term" value="P:regulation of DNA-templated transcription"/>
    <property type="evidence" value="ECO:0007669"/>
    <property type="project" value="InterPro"/>
</dbReference>
<dbReference type="SMART" id="SM00421">
    <property type="entry name" value="HTH_LUXR"/>
    <property type="match status" value="1"/>
</dbReference>
<keyword evidence="4" id="KW-1133">Transmembrane helix</keyword>
<dbReference type="EMBL" id="CP130613">
    <property type="protein sequence ID" value="WKW14572.1"/>
    <property type="molecule type" value="Genomic_DNA"/>
</dbReference>
<sequence>MIPILSAVAVLGTLDLISDAPTTWKSMHVLLELSLIAVSAGGAIALAAGWGRAADSLAQSRRELRAERAEAAEWRAKAESALHGFRAAIQEQFGRWGLTPVEQEVAMLILQGLGHKQIAFATNRSERTVRQHAVAVYQKSGLAGRAELAAFFLEGLRGGAD</sequence>
<dbReference type="Gene3D" id="1.10.10.10">
    <property type="entry name" value="Winged helix-like DNA-binding domain superfamily/Winged helix DNA-binding domain"/>
    <property type="match status" value="1"/>
</dbReference>
<reference evidence="7" key="1">
    <citation type="submission" date="2023-07" db="EMBL/GenBank/DDBJ databases">
        <authorList>
            <person name="Haufschild T."/>
            <person name="Kallscheuer N."/>
            <person name="Hammer J."/>
            <person name="Kohn T."/>
            <person name="Kabuu M."/>
            <person name="Jogler M."/>
            <person name="Wohfarth N."/>
            <person name="Heuer A."/>
            <person name="Rohde M."/>
            <person name="van Teeseling M.C.F."/>
            <person name="Jogler C."/>
        </authorList>
    </citation>
    <scope>NUCLEOTIDE SEQUENCE</scope>
    <source>
        <strain evidence="6">Strain 138</strain>
        <strain evidence="7">Strain 318</strain>
    </source>
</reference>
<dbReference type="InterPro" id="IPR000792">
    <property type="entry name" value="Tscrpt_reg_LuxR_C"/>
</dbReference>
<feature type="transmembrane region" description="Helical" evidence="4">
    <location>
        <begin position="29"/>
        <end position="51"/>
    </location>
</feature>
<evidence type="ECO:0000313" key="8">
    <source>
        <dbReference type="Proteomes" id="UP001229955"/>
    </source>
</evidence>
<keyword evidence="8" id="KW-1185">Reference proteome</keyword>
<dbReference type="PANTHER" id="PTHR44688">
    <property type="entry name" value="DNA-BINDING TRANSCRIPTIONAL ACTIVATOR DEVR_DOSR"/>
    <property type="match status" value="1"/>
</dbReference>
<keyword evidence="2" id="KW-0238">DNA-binding</keyword>
<dbReference type="RefSeq" id="WP_367887360.1">
    <property type="nucleotide sequence ID" value="NZ_CP130612.1"/>
</dbReference>
<keyword evidence="4" id="KW-0472">Membrane</keyword>
<dbReference type="GO" id="GO:0003677">
    <property type="term" value="F:DNA binding"/>
    <property type="evidence" value="ECO:0007669"/>
    <property type="project" value="UniProtKB-KW"/>
</dbReference>
<keyword evidence="4" id="KW-0812">Transmembrane</keyword>
<gene>
    <name evidence="6" type="ORF">Strain138_000919</name>
    <name evidence="7" type="ORF">Strain318_000919</name>
</gene>
<dbReference type="PRINTS" id="PR00038">
    <property type="entry name" value="HTHLUXR"/>
</dbReference>
<evidence type="ECO:0000313" key="7">
    <source>
        <dbReference type="EMBL" id="WKW14572.1"/>
    </source>
</evidence>
<dbReference type="InterPro" id="IPR016032">
    <property type="entry name" value="Sig_transdc_resp-reg_C-effctor"/>
</dbReference>
<dbReference type="Proteomes" id="UP001229955">
    <property type="component" value="Chromosome"/>
</dbReference>
<accession>A0AA49JYU0</accession>
<dbReference type="EMBL" id="CP130612">
    <property type="protein sequence ID" value="WKW11662.1"/>
    <property type="molecule type" value="Genomic_DNA"/>
</dbReference>
<accession>A0AA49JTD2</accession>
<evidence type="ECO:0000259" key="5">
    <source>
        <dbReference type="SMART" id="SM00421"/>
    </source>
</evidence>
<organism evidence="7 8">
    <name type="scientific">Pseudogemmatithrix spongiicola</name>
    <dbReference type="NCBI Taxonomy" id="3062599"/>
    <lineage>
        <taxon>Bacteria</taxon>
        <taxon>Pseudomonadati</taxon>
        <taxon>Gemmatimonadota</taxon>
        <taxon>Gemmatimonadia</taxon>
        <taxon>Gemmatimonadales</taxon>
        <taxon>Gemmatimonadaceae</taxon>
        <taxon>Pseudogemmatithrix</taxon>
    </lineage>
</organism>
<name>A0AA49JYU0_9BACT</name>
<evidence type="ECO:0000256" key="3">
    <source>
        <dbReference type="ARBA" id="ARBA00023163"/>
    </source>
</evidence>
<dbReference type="KEGG" id="pspc:Strain318_000919"/>